<organism evidence="1 2">
    <name type="scientific">Amylocarpus encephaloides</name>
    <dbReference type="NCBI Taxonomy" id="45428"/>
    <lineage>
        <taxon>Eukaryota</taxon>
        <taxon>Fungi</taxon>
        <taxon>Dikarya</taxon>
        <taxon>Ascomycota</taxon>
        <taxon>Pezizomycotina</taxon>
        <taxon>Leotiomycetes</taxon>
        <taxon>Helotiales</taxon>
        <taxon>Helotiales incertae sedis</taxon>
        <taxon>Amylocarpus</taxon>
    </lineage>
</organism>
<sequence length="373" mass="41992">MGPSGTEPQPQEGIWTEASSTKFYQAILALSQKLQSKSPESPKDYRSTLCNRTDESAYALSYEEELHLADHFAFLAHAVPDDPAYSRLFTEVVKLSQMRIYRRLRTSQSKGSSHISVKAPVHAKVAENLTGIWSQTPQSLPDITNLRTDLLSLNTALVAVDSGSSDNQIELLKAAILKSHMVGNRGESKSLAARLEHLGFNKSKCQRREVQEIDKLSKYWQICIDLIRLSRQPQTRPLCKNLTLEVCVAPPRTMPIGSTERCSVHGEVQLILFYERYPKAPPPRAIGSSKAACLLCDLFVGYHGRYGLSHSHMKPYSRWTIPECRWATDSQREGLRGIVDAMTTKLRSYQQKGQQAFYHHVPFAESRAHVLLL</sequence>
<proteinExistence type="predicted"/>
<dbReference type="AlphaFoldDB" id="A0A9P8C8J6"/>
<accession>A0A9P8C8J6</accession>
<protein>
    <submittedName>
        <fullName evidence="1">Uncharacterized protein</fullName>
    </submittedName>
</protein>
<comment type="caution">
    <text evidence="1">The sequence shown here is derived from an EMBL/GenBank/DDBJ whole genome shotgun (WGS) entry which is preliminary data.</text>
</comment>
<evidence type="ECO:0000313" key="1">
    <source>
        <dbReference type="EMBL" id="KAG9237824.1"/>
    </source>
</evidence>
<dbReference type="Proteomes" id="UP000824998">
    <property type="component" value="Unassembled WGS sequence"/>
</dbReference>
<gene>
    <name evidence="1" type="ORF">BJ875DRAFT_369116</name>
</gene>
<name>A0A9P8C8J6_9HELO</name>
<dbReference type="InterPro" id="IPR027796">
    <property type="entry name" value="OTT_1508_deam-like"/>
</dbReference>
<keyword evidence="2" id="KW-1185">Reference proteome</keyword>
<dbReference type="Pfam" id="PF14441">
    <property type="entry name" value="OTT_1508_deam"/>
    <property type="match status" value="1"/>
</dbReference>
<evidence type="ECO:0000313" key="2">
    <source>
        <dbReference type="Proteomes" id="UP000824998"/>
    </source>
</evidence>
<dbReference type="OrthoDB" id="4851849at2759"/>
<reference evidence="1" key="1">
    <citation type="journal article" date="2021" name="IMA Fungus">
        <title>Genomic characterization of three marine fungi, including Emericellopsis atlantica sp. nov. with signatures of a generalist lifestyle and marine biomass degradation.</title>
        <authorList>
            <person name="Hagestad O.C."/>
            <person name="Hou L."/>
            <person name="Andersen J.H."/>
            <person name="Hansen E.H."/>
            <person name="Altermark B."/>
            <person name="Li C."/>
            <person name="Kuhnert E."/>
            <person name="Cox R.J."/>
            <person name="Crous P.W."/>
            <person name="Spatafora J.W."/>
            <person name="Lail K."/>
            <person name="Amirebrahimi M."/>
            <person name="Lipzen A."/>
            <person name="Pangilinan J."/>
            <person name="Andreopoulos W."/>
            <person name="Hayes R.D."/>
            <person name="Ng V."/>
            <person name="Grigoriev I.V."/>
            <person name="Jackson S.A."/>
            <person name="Sutton T.D.S."/>
            <person name="Dobson A.D.W."/>
            <person name="Rama T."/>
        </authorList>
    </citation>
    <scope>NUCLEOTIDE SEQUENCE</scope>
    <source>
        <strain evidence="1">TRa018bII</strain>
    </source>
</reference>
<dbReference type="EMBL" id="MU251379">
    <property type="protein sequence ID" value="KAG9237824.1"/>
    <property type="molecule type" value="Genomic_DNA"/>
</dbReference>
<feature type="non-terminal residue" evidence="1">
    <location>
        <position position="373"/>
    </location>
</feature>